<dbReference type="InterPro" id="IPR027038">
    <property type="entry name" value="RanGap"/>
</dbReference>
<dbReference type="InterPro" id="IPR018247">
    <property type="entry name" value="EF_Hand_1_Ca_BS"/>
</dbReference>
<dbReference type="EMBL" id="CP111022">
    <property type="protein sequence ID" value="WAR20160.1"/>
    <property type="molecule type" value="Genomic_DNA"/>
</dbReference>
<protein>
    <submittedName>
        <fullName evidence="7">LR74B-like protein</fullName>
    </submittedName>
</protein>
<dbReference type="PANTHER" id="PTHR24113">
    <property type="entry name" value="RAN GTPASE-ACTIVATING PROTEIN 1"/>
    <property type="match status" value="1"/>
</dbReference>
<dbReference type="InterPro" id="IPR011992">
    <property type="entry name" value="EF-hand-dom_pair"/>
</dbReference>
<dbReference type="SMART" id="SM00368">
    <property type="entry name" value="LRR_RI"/>
    <property type="match status" value="6"/>
</dbReference>
<name>A0ABY7FDJ8_MYAAR</name>
<dbReference type="PANTHER" id="PTHR24113:SF12">
    <property type="entry name" value="RAN GTPASE-ACTIVATING PROTEIN 1"/>
    <property type="match status" value="1"/>
</dbReference>
<dbReference type="InterPro" id="IPR002048">
    <property type="entry name" value="EF_hand_dom"/>
</dbReference>
<dbReference type="Pfam" id="PF13516">
    <property type="entry name" value="LRR_6"/>
    <property type="match status" value="5"/>
</dbReference>
<dbReference type="SMART" id="SM00054">
    <property type="entry name" value="EFh"/>
    <property type="match status" value="2"/>
</dbReference>
<keyword evidence="2" id="KW-0433">Leucine-rich repeat</keyword>
<dbReference type="Proteomes" id="UP001164746">
    <property type="component" value="Chromosome 11"/>
</dbReference>
<dbReference type="Pfam" id="PF13499">
    <property type="entry name" value="EF-hand_7"/>
    <property type="match status" value="1"/>
</dbReference>
<sequence length="491" mass="53761">MEELTSRTVFHEIRLKSDVMEEFDGGILLPDPDWEGPVSESADGGRQAANSDDEWDTDLEEAGETPRRRFISEDQARQVYLAACRQLDIVPAHCFVKGVDTDVINLNFQGLGARGTRAVATAMVDLSENGLDSAAAELLASVFRENDTLQSLKLAGNNFKDRDAEHFAAILAIGQFTGLRKLDLSHNNFGDVGAEILGKALDNNETLTELNLAWNQIRKDGIHHISKGIADNNSLKLLDLSGNGVDNDAADCIGRALAANRYLITLNLASNRIGLQGVVYIFTGIAKNETLNTILLTGNPLTQQGPTAALKLLQQSETSVLEKLEIADACVAREFYSVLEEVQQRRPKFQVFDLFKQMDADRNCSLTREELVTGLGRLGCPLDTRQLDQLINALDVDHSGEIDVEEFLDGVARHSRRFSKWSTGSRKSSSGSRLPSQQSDRPSSSNRPTPDAQQDTSTDTKTLPPPVTDFPVTNDVSRDILLTVPRGATVS</sequence>
<evidence type="ECO:0000313" key="8">
    <source>
        <dbReference type="Proteomes" id="UP001164746"/>
    </source>
</evidence>
<dbReference type="Gene3D" id="3.80.10.10">
    <property type="entry name" value="Ribonuclease Inhibitor"/>
    <property type="match status" value="2"/>
</dbReference>
<dbReference type="InterPro" id="IPR032675">
    <property type="entry name" value="LRR_dom_sf"/>
</dbReference>
<feature type="compositionally biased region" description="Low complexity" evidence="5">
    <location>
        <begin position="420"/>
        <end position="439"/>
    </location>
</feature>
<proteinExistence type="predicted"/>
<feature type="compositionally biased region" description="Polar residues" evidence="5">
    <location>
        <begin position="440"/>
        <end position="461"/>
    </location>
</feature>
<organism evidence="7 8">
    <name type="scientific">Mya arenaria</name>
    <name type="common">Soft-shell clam</name>
    <dbReference type="NCBI Taxonomy" id="6604"/>
    <lineage>
        <taxon>Eukaryota</taxon>
        <taxon>Metazoa</taxon>
        <taxon>Spiralia</taxon>
        <taxon>Lophotrochozoa</taxon>
        <taxon>Mollusca</taxon>
        <taxon>Bivalvia</taxon>
        <taxon>Autobranchia</taxon>
        <taxon>Heteroconchia</taxon>
        <taxon>Euheterodonta</taxon>
        <taxon>Imparidentia</taxon>
        <taxon>Neoheterodontei</taxon>
        <taxon>Myida</taxon>
        <taxon>Myoidea</taxon>
        <taxon>Myidae</taxon>
        <taxon>Mya</taxon>
    </lineage>
</organism>
<feature type="domain" description="EF-hand" evidence="6">
    <location>
        <begin position="386"/>
        <end position="414"/>
    </location>
</feature>
<evidence type="ECO:0000256" key="3">
    <source>
        <dbReference type="ARBA" id="ARBA00022737"/>
    </source>
</evidence>
<evidence type="ECO:0000256" key="5">
    <source>
        <dbReference type="SAM" id="MobiDB-lite"/>
    </source>
</evidence>
<evidence type="ECO:0000256" key="4">
    <source>
        <dbReference type="ARBA" id="ARBA00022837"/>
    </source>
</evidence>
<keyword evidence="3" id="KW-0677">Repeat</keyword>
<dbReference type="CDD" id="cd00051">
    <property type="entry name" value="EFh"/>
    <property type="match status" value="1"/>
</dbReference>
<dbReference type="PROSITE" id="PS00018">
    <property type="entry name" value="EF_HAND_1"/>
    <property type="match status" value="1"/>
</dbReference>
<reference evidence="7" key="1">
    <citation type="submission" date="2022-11" db="EMBL/GenBank/DDBJ databases">
        <title>Centuries of genome instability and evolution in soft-shell clam transmissible cancer (bioRxiv).</title>
        <authorList>
            <person name="Hart S.F.M."/>
            <person name="Yonemitsu M.A."/>
            <person name="Giersch R.M."/>
            <person name="Beal B.F."/>
            <person name="Arriagada G."/>
            <person name="Davis B.W."/>
            <person name="Ostrander E.A."/>
            <person name="Goff S.P."/>
            <person name="Metzger M.J."/>
        </authorList>
    </citation>
    <scope>NUCLEOTIDE SEQUENCE</scope>
    <source>
        <strain evidence="7">MELC-2E11</strain>
        <tissue evidence="7">Siphon/mantle</tissue>
    </source>
</reference>
<dbReference type="SUPFAM" id="SSF47473">
    <property type="entry name" value="EF-hand"/>
    <property type="match status" value="1"/>
</dbReference>
<keyword evidence="1" id="KW-0343">GTPase activation</keyword>
<dbReference type="SUPFAM" id="SSF52047">
    <property type="entry name" value="RNI-like"/>
    <property type="match status" value="1"/>
</dbReference>
<accession>A0ABY7FDJ8</accession>
<feature type="region of interest" description="Disordered" evidence="5">
    <location>
        <begin position="419"/>
        <end position="478"/>
    </location>
</feature>
<feature type="region of interest" description="Disordered" evidence="5">
    <location>
        <begin position="30"/>
        <end position="57"/>
    </location>
</feature>
<evidence type="ECO:0000256" key="2">
    <source>
        <dbReference type="ARBA" id="ARBA00022614"/>
    </source>
</evidence>
<feature type="domain" description="EF-hand" evidence="6">
    <location>
        <begin position="350"/>
        <end position="378"/>
    </location>
</feature>
<evidence type="ECO:0000259" key="6">
    <source>
        <dbReference type="SMART" id="SM00054"/>
    </source>
</evidence>
<dbReference type="InterPro" id="IPR001611">
    <property type="entry name" value="Leu-rich_rpt"/>
</dbReference>
<keyword evidence="8" id="KW-1185">Reference proteome</keyword>
<evidence type="ECO:0000256" key="1">
    <source>
        <dbReference type="ARBA" id="ARBA00022468"/>
    </source>
</evidence>
<dbReference type="Gene3D" id="1.10.238.10">
    <property type="entry name" value="EF-hand"/>
    <property type="match status" value="1"/>
</dbReference>
<evidence type="ECO:0000313" key="7">
    <source>
        <dbReference type="EMBL" id="WAR20160.1"/>
    </source>
</evidence>
<gene>
    <name evidence="7" type="ORF">MAR_001998</name>
</gene>
<keyword evidence="4" id="KW-0106">Calcium</keyword>